<accession>A0A8S5S1T2</accession>
<dbReference type="SUPFAM" id="SSF49265">
    <property type="entry name" value="Fibronectin type III"/>
    <property type="match status" value="1"/>
</dbReference>
<reference evidence="1" key="1">
    <citation type="journal article" date="2021" name="Proc. Natl. Acad. Sci. U.S.A.">
        <title>A Catalog of Tens of Thousands of Viruses from Human Metagenomes Reveals Hidden Associations with Chronic Diseases.</title>
        <authorList>
            <person name="Tisza M.J."/>
            <person name="Buck C.B."/>
        </authorList>
    </citation>
    <scope>NUCLEOTIDE SEQUENCE</scope>
    <source>
        <strain evidence="1">CtCIv11</strain>
    </source>
</reference>
<evidence type="ECO:0000313" key="1">
    <source>
        <dbReference type="EMBL" id="DAF44973.1"/>
    </source>
</evidence>
<dbReference type="EMBL" id="BK032513">
    <property type="protein sequence ID" value="DAF44973.1"/>
    <property type="molecule type" value="Genomic_DNA"/>
</dbReference>
<protein>
    <submittedName>
        <fullName evidence="1">Uncharacterized protein</fullName>
    </submittedName>
</protein>
<proteinExistence type="predicted"/>
<sequence length="377" mass="42910">MATLPTPTLSLISTFDPSENNNIYFSYSGNQIEKKRIIIVDNKTFETVLDNTQLGMKLCYDLPANTIKVGQYTAQVQVFDFDGNSSELSQPIIFYCYSIPIASFSNFTSKINKASINLSLSYRQAENDPIKEFTFYLYDLQKNLVTKSNSFYSLNDSSYTFLGLKNLTTYYVQCKGTSLHNMEFDTGLCEINVNYIVQPNNMLLRLSNNKCEGYIQVDCNIIDIGYIIEGGDPEFSNGEIILDNKKVTYISGFDFSDNFSMFVKARKTPLDTPFFGYTTSTSSGNVELSIKKIALNYYCVLKADSVIGSYYRYVKLPNVMIIDESSNQIIDENSNVISSQVTLDNINNYIIVFEVKRKNDLYSLKAYYEDNGYIEIK</sequence>
<organism evidence="1">
    <name type="scientific">Siphoviridae sp. ctCIv11</name>
    <dbReference type="NCBI Taxonomy" id="2827806"/>
    <lineage>
        <taxon>Viruses</taxon>
        <taxon>Duplodnaviria</taxon>
        <taxon>Heunggongvirae</taxon>
        <taxon>Uroviricota</taxon>
        <taxon>Caudoviricetes</taxon>
    </lineage>
</organism>
<dbReference type="InterPro" id="IPR036116">
    <property type="entry name" value="FN3_sf"/>
</dbReference>
<name>A0A8S5S1T2_9CAUD</name>